<feature type="coiled-coil region" evidence="1">
    <location>
        <begin position="349"/>
        <end position="383"/>
    </location>
</feature>
<dbReference type="EMBL" id="BIMW01000103">
    <property type="protein sequence ID" value="GCE94675.1"/>
    <property type="molecule type" value="Genomic_DNA"/>
</dbReference>
<organism evidence="3 4">
    <name type="scientific">Limnospira platensis NIES-46</name>
    <dbReference type="NCBI Taxonomy" id="1236695"/>
    <lineage>
        <taxon>Bacteria</taxon>
        <taxon>Bacillati</taxon>
        <taxon>Cyanobacteriota</taxon>
        <taxon>Cyanophyceae</taxon>
        <taxon>Oscillatoriophycideae</taxon>
        <taxon>Oscillatoriales</taxon>
        <taxon>Sirenicapillariaceae</taxon>
        <taxon>Limnospira</taxon>
    </lineage>
</organism>
<keyword evidence="4" id="KW-1185">Reference proteome</keyword>
<evidence type="ECO:0000256" key="2">
    <source>
        <dbReference type="SAM" id="Phobius"/>
    </source>
</evidence>
<evidence type="ECO:0000313" key="4">
    <source>
        <dbReference type="Proteomes" id="UP000326169"/>
    </source>
</evidence>
<dbReference type="GeneID" id="301683563"/>
<feature type="transmembrane region" description="Helical" evidence="2">
    <location>
        <begin position="85"/>
        <end position="106"/>
    </location>
</feature>
<keyword evidence="2" id="KW-1133">Transmembrane helix</keyword>
<evidence type="ECO:0000313" key="3">
    <source>
        <dbReference type="EMBL" id="GCE94675.1"/>
    </source>
</evidence>
<evidence type="ECO:0000256" key="1">
    <source>
        <dbReference type="SAM" id="Coils"/>
    </source>
</evidence>
<comment type="caution">
    <text evidence="3">The sequence shown here is derived from an EMBL/GenBank/DDBJ whole genome shotgun (WGS) entry which is preliminary data.</text>
</comment>
<keyword evidence="1" id="KW-0175">Coiled coil</keyword>
<dbReference type="Proteomes" id="UP000326169">
    <property type="component" value="Unassembled WGS sequence"/>
</dbReference>
<sequence>MARLSPKSFDILLMEINRRVKENPIDQIGAEIVRSRLQKRRSQSGDFLRRSELEELLTDQFPDFNPKVIDKAARANRPPGAIKKLFWGGGVIGGLAGVVWLVNLPYPMIRQPVATTAPLLLLPSYISMDYNYRQAIALVEQADQLVNKATAMTDFELGAEKASQAQKLLDKLPVWFLGYYPKAYCNLFGCTWRFTFDEYQNTRKLVGRMEAQIFQEQNAYQALQQAQQALQIATAQYNEAESPADQQTAIIAWQQAIDQLRQIPQATLSGKNAQQQLTAANRDFQQQVGFVAGRLQGNTLIEAAQIFASKAANDAQNPPHNQLHWQQVIEHWNEAIKRLEQINPDNPSYLEAQTKLAEYRSNRRQIQQRLQDERDSVDAMERARRLIVEWRQLTISANPNFTSLNNKISDVIYTLELVRPGTTVNAEAQELLQKARHTRSQL</sequence>
<dbReference type="RefSeq" id="WP_014276820.1">
    <property type="nucleotide sequence ID" value="NZ_BIMW01000103.1"/>
</dbReference>
<keyword evidence="2" id="KW-0812">Transmembrane</keyword>
<gene>
    <name evidence="3" type="ORF">NIES46_27340</name>
</gene>
<name>A0A5M3T8A5_LIMPL</name>
<protein>
    <submittedName>
        <fullName evidence="3">Uncharacterized protein</fullName>
    </submittedName>
</protein>
<proteinExistence type="predicted"/>
<keyword evidence="2" id="KW-0472">Membrane</keyword>
<accession>A0A5M3T8A5</accession>
<reference evidence="3 4" key="1">
    <citation type="journal article" date="2019" name="J Genomics">
        <title>The Draft Genome of a Hydrogen-producing Cyanobacterium, Arthrospira platensis NIES-46.</title>
        <authorList>
            <person name="Suzuki S."/>
            <person name="Yamaguchi H."/>
            <person name="Kawachi M."/>
        </authorList>
    </citation>
    <scope>NUCLEOTIDE SEQUENCE [LARGE SCALE GENOMIC DNA]</scope>
    <source>
        <strain evidence="3 4">NIES-46</strain>
    </source>
</reference>